<feature type="compositionally biased region" description="Basic and acidic residues" evidence="5">
    <location>
        <begin position="741"/>
        <end position="754"/>
    </location>
</feature>
<keyword evidence="3" id="KW-0442">Lipid degradation</keyword>
<evidence type="ECO:0000256" key="5">
    <source>
        <dbReference type="SAM" id="MobiDB-lite"/>
    </source>
</evidence>
<evidence type="ECO:0000256" key="2">
    <source>
        <dbReference type="ARBA" id="ARBA00022801"/>
    </source>
</evidence>
<evidence type="ECO:0000313" key="7">
    <source>
        <dbReference type="Proteomes" id="UP000245942"/>
    </source>
</evidence>
<dbReference type="Gene3D" id="3.40.50.1820">
    <property type="entry name" value="alpha/beta hydrolase"/>
    <property type="match status" value="1"/>
</dbReference>
<feature type="compositionally biased region" description="Basic and acidic residues" evidence="5">
    <location>
        <begin position="584"/>
        <end position="612"/>
    </location>
</feature>
<feature type="compositionally biased region" description="Basic residues" evidence="5">
    <location>
        <begin position="41"/>
        <end position="50"/>
    </location>
</feature>
<dbReference type="EC" id="3.1.1.47" evidence="1"/>
<keyword evidence="7" id="KW-1185">Reference proteome</keyword>
<proteinExistence type="predicted"/>
<dbReference type="GO" id="GO:0003847">
    <property type="term" value="F:1-alkyl-2-acetylglycerophosphocholine esterase activity"/>
    <property type="evidence" value="ECO:0007669"/>
    <property type="project" value="UniProtKB-EC"/>
</dbReference>
<feature type="compositionally biased region" description="Basic and acidic residues" evidence="5">
    <location>
        <begin position="544"/>
        <end position="566"/>
    </location>
</feature>
<evidence type="ECO:0000256" key="3">
    <source>
        <dbReference type="ARBA" id="ARBA00022963"/>
    </source>
</evidence>
<dbReference type="PANTHER" id="PTHR10272:SF0">
    <property type="entry name" value="PLATELET-ACTIVATING FACTOR ACETYLHYDROLASE"/>
    <property type="match status" value="1"/>
</dbReference>
<feature type="compositionally biased region" description="Basic and acidic residues" evidence="5">
    <location>
        <begin position="690"/>
        <end position="712"/>
    </location>
</feature>
<dbReference type="PANTHER" id="PTHR10272">
    <property type="entry name" value="PLATELET-ACTIVATING FACTOR ACETYLHYDROLASE"/>
    <property type="match status" value="1"/>
</dbReference>
<dbReference type="GeneID" id="37014492"/>
<keyword evidence="4" id="KW-0443">Lipid metabolism</keyword>
<dbReference type="Pfam" id="PF03403">
    <property type="entry name" value="PAF-AH_p_II"/>
    <property type="match status" value="1"/>
</dbReference>
<feature type="compositionally biased region" description="Low complexity" evidence="5">
    <location>
        <begin position="68"/>
        <end position="87"/>
    </location>
</feature>
<evidence type="ECO:0000313" key="6">
    <source>
        <dbReference type="EMBL" id="PWN20035.1"/>
    </source>
</evidence>
<keyword evidence="2" id="KW-0378">Hydrolase</keyword>
<feature type="region of interest" description="Disordered" evidence="5">
    <location>
        <begin position="251"/>
        <end position="285"/>
    </location>
</feature>
<organism evidence="6 7">
    <name type="scientific">Pseudomicrostroma glucosiphilum</name>
    <dbReference type="NCBI Taxonomy" id="1684307"/>
    <lineage>
        <taxon>Eukaryota</taxon>
        <taxon>Fungi</taxon>
        <taxon>Dikarya</taxon>
        <taxon>Basidiomycota</taxon>
        <taxon>Ustilaginomycotina</taxon>
        <taxon>Exobasidiomycetes</taxon>
        <taxon>Microstromatales</taxon>
        <taxon>Microstromatales incertae sedis</taxon>
        <taxon>Pseudomicrostroma</taxon>
    </lineage>
</organism>
<dbReference type="SUPFAM" id="SSF53474">
    <property type="entry name" value="alpha/beta-Hydrolases"/>
    <property type="match status" value="1"/>
</dbReference>
<dbReference type="STRING" id="1684307.A0A316UAH8"/>
<feature type="compositionally biased region" description="Basic and acidic residues" evidence="5">
    <location>
        <begin position="51"/>
        <end position="65"/>
    </location>
</feature>
<dbReference type="OrthoDB" id="2363873at2759"/>
<dbReference type="GO" id="GO:0016042">
    <property type="term" value="P:lipid catabolic process"/>
    <property type="evidence" value="ECO:0007669"/>
    <property type="project" value="UniProtKB-KW"/>
</dbReference>
<evidence type="ECO:0000256" key="1">
    <source>
        <dbReference type="ARBA" id="ARBA00013201"/>
    </source>
</evidence>
<dbReference type="AlphaFoldDB" id="A0A316UAH8"/>
<evidence type="ECO:0000256" key="4">
    <source>
        <dbReference type="ARBA" id="ARBA00023098"/>
    </source>
</evidence>
<gene>
    <name evidence="6" type="ORF">BCV69DRAFT_283560</name>
</gene>
<dbReference type="InterPro" id="IPR029058">
    <property type="entry name" value="AB_hydrolase_fold"/>
</dbReference>
<sequence>MPLPPYKGPFRVGAIDLEIPVRESRAFATDVVSPDAINPPAKHKRSKAGRIKAEPHRLHPRDREGQQTTTASPESSSGSTSARAPASQEDDGEDEDAASKLASWSPFHHGSKTSTLYLSTVLFTLFYPTSLDEEAAKEYRKVAWIGRPKRRGTAAMVDYLGQYGLAGPFAAIPASPALLSLLAAKAPAYGGAPLADTASAAAPPFPVVVFSHGLAGSRLAYSQYCGELASHGIIVAAVEHRDGSGLTSVVRPPLDPGFGATQKEELQRPKHQPDEGKEKKNKARRHHPKAIVPYFDFSTIGLRSFPTEPTGKEIGMRHAQLAMRIAELDECLDILQRIARGEGDQVAAESTRTMTTKLCGRYRMGKPPRDGLIVDPSRLKDWKGKLEIEHPALIGHSFGGATVIEYLKGSSPRFPYGVALDPWVEPITTSNSSSHRPLQAPVYVINSESFTIWSEHFSKVKALVKDLQPGSGKSEEDAPKGWIITLAGAEHLSFSDYPSLLPKVFRSTVTPAKCIEIYSRATLTQMELLGKRLKAYKAGGAGESQRDQAGEEQKDESHARADHSELDADGPAKSSSPEPLVGVIRERTTTEPEIKEKSTTSREEGSTSRADDAEISSPGAPHEPIEPSSPFSNENLHGTTESVDYPQADANVYRGQLEAIEKAPSSSEAGGHTRREHLLHAKDAAAARLMERRQEHKFRREEHEQKKDDEKVRKKKGREVRGVIARRTPSGGMTSLPRASDMQRDYTLDPEHLLPSHKRHPDQPEGPHPAEDVALVVESVRPLADDQKHKSYRKLRSISALLYRTYGMRPGIERPGSILIHEN</sequence>
<dbReference type="RefSeq" id="XP_025347195.1">
    <property type="nucleotide sequence ID" value="XM_025492758.1"/>
</dbReference>
<name>A0A316UAH8_9BASI</name>
<protein>
    <recommendedName>
        <fullName evidence="1">1-alkyl-2-acetylglycerophosphocholine esterase</fullName>
        <ecNumber evidence="1">3.1.1.47</ecNumber>
    </recommendedName>
</protein>
<dbReference type="Proteomes" id="UP000245942">
    <property type="component" value="Unassembled WGS sequence"/>
</dbReference>
<feature type="compositionally biased region" description="Basic and acidic residues" evidence="5">
    <location>
        <begin position="761"/>
        <end position="770"/>
    </location>
</feature>
<feature type="region of interest" description="Disordered" evidence="5">
    <location>
        <begin position="539"/>
        <end position="678"/>
    </location>
</feature>
<feature type="compositionally biased region" description="Basic and acidic residues" evidence="5">
    <location>
        <begin position="262"/>
        <end position="278"/>
    </location>
</feature>
<accession>A0A316UAH8</accession>
<feature type="region of interest" description="Disordered" evidence="5">
    <location>
        <begin position="28"/>
        <end position="98"/>
    </location>
</feature>
<reference evidence="6 7" key="1">
    <citation type="journal article" date="2018" name="Mol. Biol. Evol.">
        <title>Broad Genomic Sampling Reveals a Smut Pathogenic Ancestry of the Fungal Clade Ustilaginomycotina.</title>
        <authorList>
            <person name="Kijpornyongpan T."/>
            <person name="Mondo S.J."/>
            <person name="Barry K."/>
            <person name="Sandor L."/>
            <person name="Lee J."/>
            <person name="Lipzen A."/>
            <person name="Pangilinan J."/>
            <person name="LaButti K."/>
            <person name="Hainaut M."/>
            <person name="Henrissat B."/>
            <person name="Grigoriev I.V."/>
            <person name="Spatafora J.W."/>
            <person name="Aime M.C."/>
        </authorList>
    </citation>
    <scope>NUCLEOTIDE SEQUENCE [LARGE SCALE GENOMIC DNA]</scope>
    <source>
        <strain evidence="6 7">MCA 4718</strain>
    </source>
</reference>
<feature type="compositionally biased region" description="Polar residues" evidence="5">
    <location>
        <begin position="629"/>
        <end position="642"/>
    </location>
</feature>
<feature type="region of interest" description="Disordered" evidence="5">
    <location>
        <begin position="690"/>
        <end position="770"/>
    </location>
</feature>
<dbReference type="EMBL" id="KZ819329">
    <property type="protein sequence ID" value="PWN20035.1"/>
    <property type="molecule type" value="Genomic_DNA"/>
</dbReference>